<accession>A0A0R3R5Y9</accession>
<dbReference type="AlphaFoldDB" id="A0A0R3R5Y9"/>
<proteinExistence type="predicted"/>
<organism evidence="4">
    <name type="scientific">Brugia timori</name>
    <dbReference type="NCBI Taxonomy" id="42155"/>
    <lineage>
        <taxon>Eukaryota</taxon>
        <taxon>Metazoa</taxon>
        <taxon>Ecdysozoa</taxon>
        <taxon>Nematoda</taxon>
        <taxon>Chromadorea</taxon>
        <taxon>Rhabditida</taxon>
        <taxon>Spirurina</taxon>
        <taxon>Spiruromorpha</taxon>
        <taxon>Filarioidea</taxon>
        <taxon>Onchocercidae</taxon>
        <taxon>Brugia</taxon>
    </lineage>
</organism>
<evidence type="ECO:0000256" key="1">
    <source>
        <dbReference type="SAM" id="MobiDB-lite"/>
    </source>
</evidence>
<dbReference type="Proteomes" id="UP000280834">
    <property type="component" value="Unassembled WGS sequence"/>
</dbReference>
<evidence type="ECO:0000313" key="4">
    <source>
        <dbReference type="WBParaSite" id="BTMF_0001543301-mRNA-1"/>
    </source>
</evidence>
<gene>
    <name evidence="2" type="ORF">BTMF_LOCUS13425</name>
</gene>
<evidence type="ECO:0000313" key="3">
    <source>
        <dbReference type="Proteomes" id="UP000280834"/>
    </source>
</evidence>
<evidence type="ECO:0000313" key="2">
    <source>
        <dbReference type="EMBL" id="VDO45766.1"/>
    </source>
</evidence>
<reference evidence="2 3" key="2">
    <citation type="submission" date="2018-11" db="EMBL/GenBank/DDBJ databases">
        <authorList>
            <consortium name="Pathogen Informatics"/>
        </authorList>
    </citation>
    <scope>NUCLEOTIDE SEQUENCE [LARGE SCALE GENOMIC DNA]</scope>
</reference>
<feature type="region of interest" description="Disordered" evidence="1">
    <location>
        <begin position="1"/>
        <end position="110"/>
    </location>
</feature>
<name>A0A0R3R5Y9_9BILA</name>
<reference evidence="4" key="1">
    <citation type="submission" date="2017-02" db="UniProtKB">
        <authorList>
            <consortium name="WormBaseParasite"/>
        </authorList>
    </citation>
    <scope>IDENTIFICATION</scope>
</reference>
<feature type="compositionally biased region" description="Basic and acidic residues" evidence="1">
    <location>
        <begin position="92"/>
        <end position="105"/>
    </location>
</feature>
<protein>
    <submittedName>
        <fullName evidence="4">LigA</fullName>
    </submittedName>
</protein>
<sequence length="244" mass="27178">MPAHSAVCWRSAAQGQERTGDRGLDAWTTNERARAQAAQQSRPPEFNHGAAHYKGDQGQTSMADGPEFQQPGDQGRDEQRRHDVQWPPSDQQDERGRCEHTEGRKPLHHTSMNTRGLHARAREVVHEHKAKERHRHATEQVERRDLPAQKVLVDMVPHHQRQREPLERLERSIRHVPAAAGRRFATAAAVRCGHQGLLVRITTHGHLAACGSSPQRPAKGARLCVASSRPLMGMPVPLGGASRP</sequence>
<dbReference type="WBParaSite" id="BTMF_0001543301-mRNA-1">
    <property type="protein sequence ID" value="BTMF_0001543301-mRNA-1"/>
    <property type="gene ID" value="BTMF_0001543301"/>
</dbReference>
<dbReference type="EMBL" id="UZAG01020090">
    <property type="protein sequence ID" value="VDO45766.1"/>
    <property type="molecule type" value="Genomic_DNA"/>
</dbReference>
<feature type="compositionally biased region" description="Basic and acidic residues" evidence="1">
    <location>
        <begin position="74"/>
        <end position="84"/>
    </location>
</feature>
<keyword evidence="3" id="KW-1185">Reference proteome</keyword>